<dbReference type="Gene3D" id="3.30.160.20">
    <property type="match status" value="1"/>
</dbReference>
<dbReference type="PANTHER" id="PTHR11075:SF54">
    <property type="entry name" value="LARGE RIBOSOMAL SUBUNIT PROTEIN ML62"/>
    <property type="match status" value="1"/>
</dbReference>
<evidence type="ECO:0000313" key="4">
    <source>
        <dbReference type="Proteomes" id="UP000320176"/>
    </source>
</evidence>
<dbReference type="GO" id="GO:0016150">
    <property type="term" value="F:translation release factor activity, codon nonspecific"/>
    <property type="evidence" value="ECO:0007669"/>
    <property type="project" value="TreeGrafter"/>
</dbReference>
<organism evidence="3 4">
    <name type="scientific">Stieleria varia</name>
    <dbReference type="NCBI Taxonomy" id="2528005"/>
    <lineage>
        <taxon>Bacteria</taxon>
        <taxon>Pseudomonadati</taxon>
        <taxon>Planctomycetota</taxon>
        <taxon>Planctomycetia</taxon>
        <taxon>Pirellulales</taxon>
        <taxon>Pirellulaceae</taxon>
        <taxon>Stieleria</taxon>
    </lineage>
</organism>
<protein>
    <submittedName>
        <fullName evidence="3">Peptidyl-tRNA hydrolase ArfB</fullName>
        <ecNumber evidence="3">3.1.1.29</ecNumber>
    </submittedName>
</protein>
<feature type="compositionally biased region" description="Basic and acidic residues" evidence="1">
    <location>
        <begin position="123"/>
        <end position="143"/>
    </location>
</feature>
<dbReference type="NCBIfam" id="NF006718">
    <property type="entry name" value="PRK09256.1"/>
    <property type="match status" value="1"/>
</dbReference>
<dbReference type="SUPFAM" id="SSF110916">
    <property type="entry name" value="Peptidyl-tRNA hydrolase domain-like"/>
    <property type="match status" value="1"/>
</dbReference>
<dbReference type="InterPro" id="IPR000352">
    <property type="entry name" value="Pep_chain_release_fac_I"/>
</dbReference>
<dbReference type="EMBL" id="SJPN01000004">
    <property type="protein sequence ID" value="TWU02489.1"/>
    <property type="molecule type" value="Genomic_DNA"/>
</dbReference>
<dbReference type="RefSeq" id="WP_146520808.1">
    <property type="nucleotide sequence ID" value="NZ_CP151726.1"/>
</dbReference>
<feature type="domain" description="Prokaryotic-type class I peptide chain release factors" evidence="2">
    <location>
        <begin position="23"/>
        <end position="39"/>
    </location>
</feature>
<dbReference type="Pfam" id="PF00472">
    <property type="entry name" value="RF-1"/>
    <property type="match status" value="1"/>
</dbReference>
<proteinExistence type="predicted"/>
<dbReference type="PROSITE" id="PS00745">
    <property type="entry name" value="RF_PROK_I"/>
    <property type="match status" value="1"/>
</dbReference>
<sequence length="143" mass="16541">MSDLRVNARLTIPEREITLSAVRSSGPGGQNVNKVNSKVTLRWSPANCESLSGPWRDRFVTRFANRINREGELVLHSDKYRDQPRNMADVRQKLVEMLLECQAPPKSRKPTRPTLGSKRRKRDAKEKQSQKKQARRTDFRRDG</sequence>
<dbReference type="AlphaFoldDB" id="A0A5C6AT82"/>
<reference evidence="3 4" key="1">
    <citation type="submission" date="2019-02" db="EMBL/GenBank/DDBJ databases">
        <title>Deep-cultivation of Planctomycetes and their phenomic and genomic characterization uncovers novel biology.</title>
        <authorList>
            <person name="Wiegand S."/>
            <person name="Jogler M."/>
            <person name="Boedeker C."/>
            <person name="Pinto D."/>
            <person name="Vollmers J."/>
            <person name="Rivas-Marin E."/>
            <person name="Kohn T."/>
            <person name="Peeters S.H."/>
            <person name="Heuer A."/>
            <person name="Rast P."/>
            <person name="Oberbeckmann S."/>
            <person name="Bunk B."/>
            <person name="Jeske O."/>
            <person name="Meyerdierks A."/>
            <person name="Storesund J.E."/>
            <person name="Kallscheuer N."/>
            <person name="Luecker S."/>
            <person name="Lage O.M."/>
            <person name="Pohl T."/>
            <person name="Merkel B.J."/>
            <person name="Hornburger P."/>
            <person name="Mueller R.-W."/>
            <person name="Bruemmer F."/>
            <person name="Labrenz M."/>
            <person name="Spormann A.M."/>
            <person name="Op Den Camp H."/>
            <person name="Overmann J."/>
            <person name="Amann R."/>
            <person name="Jetten M.S.M."/>
            <person name="Mascher T."/>
            <person name="Medema M.H."/>
            <person name="Devos D.P."/>
            <person name="Kaster A.-K."/>
            <person name="Ovreas L."/>
            <person name="Rohde M."/>
            <person name="Galperin M.Y."/>
            <person name="Jogler C."/>
        </authorList>
    </citation>
    <scope>NUCLEOTIDE SEQUENCE [LARGE SCALE GENOMIC DNA]</scope>
    <source>
        <strain evidence="3 4">Pla52n</strain>
    </source>
</reference>
<evidence type="ECO:0000313" key="3">
    <source>
        <dbReference type="EMBL" id="TWU02489.1"/>
    </source>
</evidence>
<feature type="compositionally biased region" description="Basic residues" evidence="1">
    <location>
        <begin position="106"/>
        <end position="122"/>
    </location>
</feature>
<dbReference type="InterPro" id="IPR052104">
    <property type="entry name" value="Mito_Release_Factor_mL62"/>
</dbReference>
<dbReference type="EC" id="3.1.1.29" evidence="3"/>
<dbReference type="Proteomes" id="UP000320176">
    <property type="component" value="Unassembled WGS sequence"/>
</dbReference>
<dbReference type="GO" id="GO:0004045">
    <property type="term" value="F:peptidyl-tRNA hydrolase activity"/>
    <property type="evidence" value="ECO:0007669"/>
    <property type="project" value="UniProtKB-EC"/>
</dbReference>
<keyword evidence="4" id="KW-1185">Reference proteome</keyword>
<keyword evidence="3" id="KW-0378">Hydrolase</keyword>
<name>A0A5C6AT82_9BACT</name>
<evidence type="ECO:0000259" key="2">
    <source>
        <dbReference type="PROSITE" id="PS00745"/>
    </source>
</evidence>
<feature type="region of interest" description="Disordered" evidence="1">
    <location>
        <begin position="99"/>
        <end position="143"/>
    </location>
</feature>
<accession>A0A5C6AT82</accession>
<dbReference type="OrthoDB" id="9815709at2"/>
<comment type="caution">
    <text evidence="3">The sequence shown here is derived from an EMBL/GenBank/DDBJ whole genome shotgun (WGS) entry which is preliminary data.</text>
</comment>
<dbReference type="PANTHER" id="PTHR11075">
    <property type="entry name" value="PEPTIDE CHAIN RELEASE FACTOR"/>
    <property type="match status" value="1"/>
</dbReference>
<evidence type="ECO:0000256" key="1">
    <source>
        <dbReference type="SAM" id="MobiDB-lite"/>
    </source>
</evidence>
<gene>
    <name evidence="3" type="primary">arfB</name>
    <name evidence="3" type="ORF">Pla52n_35390</name>
</gene>